<keyword evidence="3" id="KW-1185">Reference proteome</keyword>
<feature type="transmembrane region" description="Helical" evidence="1">
    <location>
        <begin position="144"/>
        <end position="162"/>
    </location>
</feature>
<keyword evidence="1" id="KW-0472">Membrane</keyword>
<proteinExistence type="predicted"/>
<feature type="transmembrane region" description="Helical" evidence="1">
    <location>
        <begin position="26"/>
        <end position="49"/>
    </location>
</feature>
<gene>
    <name evidence="2" type="ORF">AKJ09_00791</name>
</gene>
<reference evidence="2 3" key="1">
    <citation type="submission" date="2015-08" db="EMBL/GenBank/DDBJ databases">
        <authorList>
            <person name="Babu N.S."/>
            <person name="Beckwith C.J."/>
            <person name="Beseler K.G."/>
            <person name="Brison A."/>
            <person name="Carone J.V."/>
            <person name="Caskin T.P."/>
            <person name="Diamond M."/>
            <person name="Durham M.E."/>
            <person name="Foxe J.M."/>
            <person name="Go M."/>
            <person name="Henderson B.A."/>
            <person name="Jones I.B."/>
            <person name="McGettigan J.A."/>
            <person name="Micheletti S.J."/>
            <person name="Nasrallah M.E."/>
            <person name="Ortiz D."/>
            <person name="Piller C.R."/>
            <person name="Privatt S.R."/>
            <person name="Schneider S.L."/>
            <person name="Sharp S."/>
            <person name="Smith T.C."/>
            <person name="Stanton J.D."/>
            <person name="Ullery H.E."/>
            <person name="Wilson R.J."/>
            <person name="Serrano M.G."/>
            <person name="Buck G."/>
            <person name="Lee V."/>
            <person name="Wang Y."/>
            <person name="Carvalho R."/>
            <person name="Voegtly L."/>
            <person name="Shi R."/>
            <person name="Duckworth R."/>
            <person name="Johnson A."/>
            <person name="Loviza R."/>
            <person name="Walstead R."/>
            <person name="Shah Z."/>
            <person name="Kiflezghi M."/>
            <person name="Wade K."/>
            <person name="Ball S.L."/>
            <person name="Bradley K.W."/>
            <person name="Asai D.J."/>
            <person name="Bowman C.A."/>
            <person name="Russell D.A."/>
            <person name="Pope W.H."/>
            <person name="Jacobs-Sera D."/>
            <person name="Hendrix R.W."/>
            <person name="Hatfull G.F."/>
        </authorList>
    </citation>
    <scope>NUCLEOTIDE SEQUENCE [LARGE SCALE GENOMIC DNA]</scope>
    <source>
        <strain evidence="2 3">DSM 27648</strain>
    </source>
</reference>
<sequence length="284" mass="31464">MMRAVSAKDLLPSRPWPLAPGYVKKLLFGGGLLIASAVAVGLALVSSVVRDARQLESDRAVWNAQTSVEVPALVQGTLSTRNFLVHSYKFDVRYVTEEGERNEKLEFTALTERDQSLEPMVRYEPNQPSRFALNWAVQLTESRVAWIVALAIGAIVLVAKLGKRGRAMIREARDAERLSIEGVPAICEVLSVDRQLGQKRISDGQDGYRFRFPEEFGGGEAEVVIPHRRGTALFVGDRGKMLVVVLRSDPRVFLPITSKLFPFAFDPSMRDQILERAASSGSPQ</sequence>
<evidence type="ECO:0000256" key="1">
    <source>
        <dbReference type="SAM" id="Phobius"/>
    </source>
</evidence>
<dbReference type="RefSeq" id="WP_146645775.1">
    <property type="nucleotide sequence ID" value="NZ_CP012333.1"/>
</dbReference>
<accession>A0A0K1PKS8</accession>
<organism evidence="2 3">
    <name type="scientific">Labilithrix luteola</name>
    <dbReference type="NCBI Taxonomy" id="1391654"/>
    <lineage>
        <taxon>Bacteria</taxon>
        <taxon>Pseudomonadati</taxon>
        <taxon>Myxococcota</taxon>
        <taxon>Polyangia</taxon>
        <taxon>Polyangiales</taxon>
        <taxon>Labilitrichaceae</taxon>
        <taxon>Labilithrix</taxon>
    </lineage>
</organism>
<evidence type="ECO:0000313" key="2">
    <source>
        <dbReference type="EMBL" id="AKU94127.1"/>
    </source>
</evidence>
<name>A0A0K1PKS8_9BACT</name>
<keyword evidence="1" id="KW-1133">Transmembrane helix</keyword>
<keyword evidence="1" id="KW-0812">Transmembrane</keyword>
<dbReference type="Proteomes" id="UP000064967">
    <property type="component" value="Chromosome"/>
</dbReference>
<protein>
    <recommendedName>
        <fullName evidence="4">DUF3592 domain-containing protein</fullName>
    </recommendedName>
</protein>
<evidence type="ECO:0008006" key="4">
    <source>
        <dbReference type="Google" id="ProtNLM"/>
    </source>
</evidence>
<dbReference type="AlphaFoldDB" id="A0A0K1PKS8"/>
<dbReference type="EMBL" id="CP012333">
    <property type="protein sequence ID" value="AKU94127.1"/>
    <property type="molecule type" value="Genomic_DNA"/>
</dbReference>
<evidence type="ECO:0000313" key="3">
    <source>
        <dbReference type="Proteomes" id="UP000064967"/>
    </source>
</evidence>
<dbReference type="KEGG" id="llu:AKJ09_00791"/>